<evidence type="ECO:0000313" key="7">
    <source>
        <dbReference type="EMBL" id="KAJ8659438.1"/>
    </source>
</evidence>
<feature type="compositionally biased region" description="Polar residues" evidence="5">
    <location>
        <begin position="236"/>
        <end position="248"/>
    </location>
</feature>
<comment type="caution">
    <text evidence="7">The sequence shown here is derived from an EMBL/GenBank/DDBJ whole genome shotgun (WGS) entry which is preliminary data.</text>
</comment>
<dbReference type="InterPro" id="IPR006603">
    <property type="entry name" value="PQ-loop_rpt"/>
</dbReference>
<dbReference type="AlphaFoldDB" id="A0AAD7Y074"/>
<dbReference type="GO" id="GO:0016020">
    <property type="term" value="C:membrane"/>
    <property type="evidence" value="ECO:0007669"/>
    <property type="project" value="UniProtKB-SubCell"/>
</dbReference>
<evidence type="ECO:0000256" key="5">
    <source>
        <dbReference type="SAM" id="MobiDB-lite"/>
    </source>
</evidence>
<keyword evidence="2 6" id="KW-0812">Transmembrane</keyword>
<dbReference type="GeneID" id="83212216"/>
<sequence>MAVDTNVVEQVFAYLGLVMWSLQLAPQAYKTYRRKTTDGVSPWMMLIWALSGVFLGNYNIGVNVAVPLIVQPQLFSFIAYICLAQELYYGSPQWSRWTAMAMFVFLCIFSGGLEVALLFAYWAADRNGNMRAVEFFGVLPVVSILVGFLPQYYSIARERRVEGISHLFLCMDFFGSIFSCISLAFRSEIDALTIVNYAGVALFDLGIFSLYYIFKFWNARKAKQSSDKDHPPDEMTPSSSITASSNQPDDIAEKGLPKSHHGHESNITTARSSIEENQEKQHSQQQ</sequence>
<evidence type="ECO:0000256" key="3">
    <source>
        <dbReference type="ARBA" id="ARBA00022989"/>
    </source>
</evidence>
<evidence type="ECO:0000256" key="6">
    <source>
        <dbReference type="SAM" id="Phobius"/>
    </source>
</evidence>
<feature type="transmembrane region" description="Helical" evidence="6">
    <location>
        <begin position="167"/>
        <end position="185"/>
    </location>
</feature>
<comment type="subcellular location">
    <subcellularLocation>
        <location evidence="1">Membrane</location>
        <topology evidence="1">Multi-pass membrane protein</topology>
    </subcellularLocation>
</comment>
<dbReference type="InterPro" id="IPR051415">
    <property type="entry name" value="LAAT-1"/>
</dbReference>
<dbReference type="PANTHER" id="PTHR16201:SF37">
    <property type="entry name" value="PQ-LOOP REPEAT-CONTAINING PROTEIN"/>
    <property type="match status" value="1"/>
</dbReference>
<name>A0AAD7Y074_9FUNG</name>
<keyword evidence="8" id="KW-1185">Reference proteome</keyword>
<feature type="transmembrane region" description="Helical" evidence="6">
    <location>
        <begin position="72"/>
        <end position="89"/>
    </location>
</feature>
<gene>
    <name evidence="7" type="ORF">O0I10_004803</name>
</gene>
<feature type="transmembrane region" description="Helical" evidence="6">
    <location>
        <begin position="191"/>
        <end position="214"/>
    </location>
</feature>
<dbReference type="SMART" id="SM00679">
    <property type="entry name" value="CTNS"/>
    <property type="match status" value="2"/>
</dbReference>
<feature type="compositionally biased region" description="Basic and acidic residues" evidence="5">
    <location>
        <begin position="224"/>
        <end position="233"/>
    </location>
</feature>
<dbReference type="Proteomes" id="UP001234581">
    <property type="component" value="Unassembled WGS sequence"/>
</dbReference>
<protein>
    <recommendedName>
        <fullName evidence="9">PQ-loop-domain-containing protein</fullName>
    </recommendedName>
</protein>
<dbReference type="EMBL" id="JARTCD010000018">
    <property type="protein sequence ID" value="KAJ8659438.1"/>
    <property type="molecule type" value="Genomic_DNA"/>
</dbReference>
<organism evidence="7 8">
    <name type="scientific">Lichtheimia ornata</name>
    <dbReference type="NCBI Taxonomy" id="688661"/>
    <lineage>
        <taxon>Eukaryota</taxon>
        <taxon>Fungi</taxon>
        <taxon>Fungi incertae sedis</taxon>
        <taxon>Mucoromycota</taxon>
        <taxon>Mucoromycotina</taxon>
        <taxon>Mucoromycetes</taxon>
        <taxon>Mucorales</taxon>
        <taxon>Lichtheimiaceae</taxon>
        <taxon>Lichtheimia</taxon>
    </lineage>
</organism>
<feature type="transmembrane region" description="Helical" evidence="6">
    <location>
        <begin position="101"/>
        <end position="123"/>
    </location>
</feature>
<evidence type="ECO:0000256" key="1">
    <source>
        <dbReference type="ARBA" id="ARBA00004141"/>
    </source>
</evidence>
<dbReference type="Gene3D" id="1.20.1280.290">
    <property type="match status" value="2"/>
</dbReference>
<dbReference type="Pfam" id="PF04193">
    <property type="entry name" value="PQ-loop"/>
    <property type="match status" value="2"/>
</dbReference>
<feature type="transmembrane region" description="Helical" evidence="6">
    <location>
        <begin position="41"/>
        <end position="60"/>
    </location>
</feature>
<feature type="transmembrane region" description="Helical" evidence="6">
    <location>
        <begin position="135"/>
        <end position="155"/>
    </location>
</feature>
<proteinExistence type="predicted"/>
<accession>A0AAD7Y074</accession>
<feature type="region of interest" description="Disordered" evidence="5">
    <location>
        <begin position="224"/>
        <end position="286"/>
    </location>
</feature>
<evidence type="ECO:0000313" key="8">
    <source>
        <dbReference type="Proteomes" id="UP001234581"/>
    </source>
</evidence>
<feature type="transmembrane region" description="Helical" evidence="6">
    <location>
        <begin position="12"/>
        <end position="29"/>
    </location>
</feature>
<evidence type="ECO:0000256" key="4">
    <source>
        <dbReference type="ARBA" id="ARBA00023136"/>
    </source>
</evidence>
<dbReference type="PANTHER" id="PTHR16201">
    <property type="entry name" value="SEVEN TRANSMEMBRANE PROTEIN 1-RELATED"/>
    <property type="match status" value="1"/>
</dbReference>
<evidence type="ECO:0008006" key="9">
    <source>
        <dbReference type="Google" id="ProtNLM"/>
    </source>
</evidence>
<evidence type="ECO:0000256" key="2">
    <source>
        <dbReference type="ARBA" id="ARBA00022692"/>
    </source>
</evidence>
<keyword evidence="4 6" id="KW-0472">Membrane</keyword>
<dbReference type="RefSeq" id="XP_058344351.1">
    <property type="nucleotide sequence ID" value="XM_058484852.1"/>
</dbReference>
<feature type="compositionally biased region" description="Basic and acidic residues" evidence="5">
    <location>
        <begin position="273"/>
        <end position="286"/>
    </location>
</feature>
<reference evidence="7 8" key="1">
    <citation type="submission" date="2023-03" db="EMBL/GenBank/DDBJ databases">
        <title>Genome sequence of Lichtheimia ornata CBS 291.66.</title>
        <authorList>
            <person name="Mohabir J.T."/>
            <person name="Shea T.P."/>
            <person name="Kurbessoian T."/>
            <person name="Berby B."/>
            <person name="Fontaine J."/>
            <person name="Livny J."/>
            <person name="Gnirke A."/>
            <person name="Stajich J.E."/>
            <person name="Cuomo C.A."/>
        </authorList>
    </citation>
    <scope>NUCLEOTIDE SEQUENCE [LARGE SCALE GENOMIC DNA]</scope>
    <source>
        <strain evidence="7">CBS 291.66</strain>
    </source>
</reference>
<keyword evidence="3 6" id="KW-1133">Transmembrane helix</keyword>